<protein>
    <submittedName>
        <fullName evidence="6">LysR family transcriptional regulator</fullName>
    </submittedName>
</protein>
<dbReference type="NCBIfam" id="NF008352">
    <property type="entry name" value="PRK11139.1"/>
    <property type="match status" value="1"/>
</dbReference>
<name>A0A2T4I038_9SPHN</name>
<proteinExistence type="inferred from homology"/>
<evidence type="ECO:0000256" key="4">
    <source>
        <dbReference type="ARBA" id="ARBA00023163"/>
    </source>
</evidence>
<dbReference type="PANTHER" id="PTHR30537">
    <property type="entry name" value="HTH-TYPE TRANSCRIPTIONAL REGULATOR"/>
    <property type="match status" value="1"/>
</dbReference>
<dbReference type="SUPFAM" id="SSF46785">
    <property type="entry name" value="Winged helix' DNA-binding domain"/>
    <property type="match status" value="1"/>
</dbReference>
<dbReference type="InterPro" id="IPR036388">
    <property type="entry name" value="WH-like_DNA-bd_sf"/>
</dbReference>
<dbReference type="Pfam" id="PF03466">
    <property type="entry name" value="LysR_substrate"/>
    <property type="match status" value="1"/>
</dbReference>
<evidence type="ECO:0000313" key="6">
    <source>
        <dbReference type="EMBL" id="PTD22110.1"/>
    </source>
</evidence>
<dbReference type="GO" id="GO:0043565">
    <property type="term" value="F:sequence-specific DNA binding"/>
    <property type="evidence" value="ECO:0007669"/>
    <property type="project" value="TreeGrafter"/>
</dbReference>
<accession>A0A2T4I038</accession>
<evidence type="ECO:0000256" key="2">
    <source>
        <dbReference type="ARBA" id="ARBA00023015"/>
    </source>
</evidence>
<dbReference type="InterPro" id="IPR005119">
    <property type="entry name" value="LysR_subst-bd"/>
</dbReference>
<keyword evidence="3" id="KW-0238">DNA-binding</keyword>
<dbReference type="InterPro" id="IPR058163">
    <property type="entry name" value="LysR-type_TF_proteobact-type"/>
</dbReference>
<dbReference type="Gene3D" id="1.10.10.10">
    <property type="entry name" value="Winged helix-like DNA-binding domain superfamily/Winged helix DNA-binding domain"/>
    <property type="match status" value="1"/>
</dbReference>
<sequence>MSRISLPPLAAVRAFEAAARHESFTRAADELGMTQAAVSYQIRLLEERLGARLFLRKARQVVLTDVGRRLSPVVTGAFDQLVAAFANASEDLGGVLRISAVHSFAALWLAPRLGGFQIAQPDIAVALDTDNRIIDFAREEFDCAIRSGDGEWPGLVRHFLFRVHFAPVCSPALLPADGTPLTPADLLRQPRLSPEDVWWIDWFAAKGIDVAEAPHRPSIRLDSQAIEGAAAVAGQGFAILAPALWHADIAAGRLVRPFDDVVFGGGAFWLVYPEYKRNTPKIRAFRDWLLARVAEHAAIDDTGAFRPA</sequence>
<dbReference type="GO" id="GO:0006351">
    <property type="term" value="P:DNA-templated transcription"/>
    <property type="evidence" value="ECO:0007669"/>
    <property type="project" value="TreeGrafter"/>
</dbReference>
<dbReference type="Proteomes" id="UP000241206">
    <property type="component" value="Unassembled WGS sequence"/>
</dbReference>
<dbReference type="PROSITE" id="PS50931">
    <property type="entry name" value="HTH_LYSR"/>
    <property type="match status" value="1"/>
</dbReference>
<feature type="domain" description="HTH lysR-type" evidence="5">
    <location>
        <begin position="7"/>
        <end position="64"/>
    </location>
</feature>
<dbReference type="InterPro" id="IPR036390">
    <property type="entry name" value="WH_DNA-bd_sf"/>
</dbReference>
<evidence type="ECO:0000256" key="1">
    <source>
        <dbReference type="ARBA" id="ARBA00009437"/>
    </source>
</evidence>
<dbReference type="EMBL" id="PHHF01000042">
    <property type="protein sequence ID" value="PTD22110.1"/>
    <property type="molecule type" value="Genomic_DNA"/>
</dbReference>
<dbReference type="FunFam" id="1.10.10.10:FF:000038">
    <property type="entry name" value="Glycine cleavage system transcriptional activator"/>
    <property type="match status" value="1"/>
</dbReference>
<dbReference type="InterPro" id="IPR000847">
    <property type="entry name" value="LysR_HTH_N"/>
</dbReference>
<organism evidence="6 7">
    <name type="scientific">Edaphosphingomonas fennica</name>
    <dbReference type="NCBI Taxonomy" id="114404"/>
    <lineage>
        <taxon>Bacteria</taxon>
        <taxon>Pseudomonadati</taxon>
        <taxon>Pseudomonadota</taxon>
        <taxon>Alphaproteobacteria</taxon>
        <taxon>Sphingomonadales</taxon>
        <taxon>Rhizorhabdaceae</taxon>
        <taxon>Edaphosphingomonas</taxon>
    </lineage>
</organism>
<dbReference type="GO" id="GO:0003700">
    <property type="term" value="F:DNA-binding transcription factor activity"/>
    <property type="evidence" value="ECO:0007669"/>
    <property type="project" value="InterPro"/>
</dbReference>
<evidence type="ECO:0000313" key="7">
    <source>
        <dbReference type="Proteomes" id="UP000241206"/>
    </source>
</evidence>
<dbReference type="RefSeq" id="WP_107394825.1">
    <property type="nucleotide sequence ID" value="NZ_PHHF01000042.1"/>
</dbReference>
<evidence type="ECO:0000259" key="5">
    <source>
        <dbReference type="PROSITE" id="PS50931"/>
    </source>
</evidence>
<comment type="similarity">
    <text evidence="1">Belongs to the LysR transcriptional regulatory family.</text>
</comment>
<dbReference type="PRINTS" id="PR00039">
    <property type="entry name" value="HTHLYSR"/>
</dbReference>
<reference evidence="6 7" key="1">
    <citation type="submission" date="2017-11" db="EMBL/GenBank/DDBJ databases">
        <title>Sphingomonas oleivorans sp. nov., isolated from oil-contaminated soil.</title>
        <authorList>
            <person name="Wang L."/>
            <person name="Chen L."/>
        </authorList>
    </citation>
    <scope>NUCLEOTIDE SEQUENCE [LARGE SCALE GENOMIC DNA]</scope>
    <source>
        <strain evidence="6 7">K101</strain>
    </source>
</reference>
<dbReference type="SUPFAM" id="SSF53850">
    <property type="entry name" value="Periplasmic binding protein-like II"/>
    <property type="match status" value="1"/>
</dbReference>
<comment type="caution">
    <text evidence="6">The sequence shown here is derived from an EMBL/GenBank/DDBJ whole genome shotgun (WGS) entry which is preliminary data.</text>
</comment>
<gene>
    <name evidence="6" type="ORF">CV103_10095</name>
</gene>
<keyword evidence="2" id="KW-0805">Transcription regulation</keyword>
<dbReference type="AlphaFoldDB" id="A0A2T4I038"/>
<dbReference type="CDD" id="cd08432">
    <property type="entry name" value="PBP2_GcdR_TrpI_HvrB_AmpR_like"/>
    <property type="match status" value="1"/>
</dbReference>
<dbReference type="PANTHER" id="PTHR30537:SF26">
    <property type="entry name" value="GLYCINE CLEAVAGE SYSTEM TRANSCRIPTIONAL ACTIVATOR"/>
    <property type="match status" value="1"/>
</dbReference>
<evidence type="ECO:0000256" key="3">
    <source>
        <dbReference type="ARBA" id="ARBA00023125"/>
    </source>
</evidence>
<keyword evidence="7" id="KW-1185">Reference proteome</keyword>
<dbReference type="Gene3D" id="3.40.190.10">
    <property type="entry name" value="Periplasmic binding protein-like II"/>
    <property type="match status" value="2"/>
</dbReference>
<dbReference type="Pfam" id="PF00126">
    <property type="entry name" value="HTH_1"/>
    <property type="match status" value="1"/>
</dbReference>
<keyword evidence="4" id="KW-0804">Transcription</keyword>